<evidence type="ECO:0000256" key="9">
    <source>
        <dbReference type="ARBA" id="ARBA00023209"/>
    </source>
</evidence>
<evidence type="ECO:0000256" key="4">
    <source>
        <dbReference type="ARBA" id="ARBA00022679"/>
    </source>
</evidence>
<keyword evidence="7" id="KW-0443">Lipid metabolism</keyword>
<gene>
    <name evidence="13" type="ORF">ABEG17_17725</name>
</gene>
<comment type="similarity">
    <text evidence="2 11">Belongs to the CDP-alcohol phosphatidyltransferase class-I family.</text>
</comment>
<keyword evidence="4 11" id="KW-0808">Transferase</keyword>
<dbReference type="GO" id="GO:0046474">
    <property type="term" value="P:glycerophospholipid biosynthetic process"/>
    <property type="evidence" value="ECO:0007669"/>
    <property type="project" value="TreeGrafter"/>
</dbReference>
<keyword evidence="8 12" id="KW-0472">Membrane</keyword>
<evidence type="ECO:0000256" key="8">
    <source>
        <dbReference type="ARBA" id="ARBA00023136"/>
    </source>
</evidence>
<evidence type="ECO:0000256" key="1">
    <source>
        <dbReference type="ARBA" id="ARBA00004141"/>
    </source>
</evidence>
<dbReference type="EC" id="2.7.8.-" evidence="13"/>
<comment type="subcellular location">
    <subcellularLocation>
        <location evidence="1">Membrane</location>
        <topology evidence="1">Multi-pass membrane protein</topology>
    </subcellularLocation>
</comment>
<keyword evidence="3" id="KW-0444">Lipid biosynthesis</keyword>
<protein>
    <submittedName>
        <fullName evidence="13">CDP-alcohol phosphatidyltransferase family protein</fullName>
        <ecNumber evidence="13">2.7.8.-</ecNumber>
    </submittedName>
</protein>
<dbReference type="AlphaFoldDB" id="A0AAU7JTH2"/>
<dbReference type="InterPro" id="IPR048254">
    <property type="entry name" value="CDP_ALCOHOL_P_TRANSF_CS"/>
</dbReference>
<evidence type="ECO:0000256" key="3">
    <source>
        <dbReference type="ARBA" id="ARBA00022516"/>
    </source>
</evidence>
<dbReference type="PROSITE" id="PS00379">
    <property type="entry name" value="CDP_ALCOHOL_P_TRANSF"/>
    <property type="match status" value="1"/>
</dbReference>
<organism evidence="13">
    <name type="scientific">Pedococcus sp. KACC 23699</name>
    <dbReference type="NCBI Taxonomy" id="3149228"/>
    <lineage>
        <taxon>Bacteria</taxon>
        <taxon>Bacillati</taxon>
        <taxon>Actinomycetota</taxon>
        <taxon>Actinomycetes</taxon>
        <taxon>Micrococcales</taxon>
        <taxon>Intrasporangiaceae</taxon>
        <taxon>Pedococcus</taxon>
    </lineage>
</organism>
<dbReference type="InterPro" id="IPR004570">
    <property type="entry name" value="Phosphatidylglycerol_P_synth"/>
</dbReference>
<evidence type="ECO:0000313" key="13">
    <source>
        <dbReference type="EMBL" id="XBO43379.1"/>
    </source>
</evidence>
<proteinExistence type="inferred from homology"/>
<dbReference type="PANTHER" id="PTHR14269">
    <property type="entry name" value="CDP-DIACYLGLYCEROL--GLYCEROL-3-PHOSPHATE 3-PHOSPHATIDYLTRANSFERASE-RELATED"/>
    <property type="match status" value="1"/>
</dbReference>
<dbReference type="InterPro" id="IPR043130">
    <property type="entry name" value="CDP-OH_PTrfase_TM_dom"/>
</dbReference>
<evidence type="ECO:0000256" key="2">
    <source>
        <dbReference type="ARBA" id="ARBA00010441"/>
    </source>
</evidence>
<dbReference type="InterPro" id="IPR000462">
    <property type="entry name" value="CDP-OH_P_trans"/>
</dbReference>
<sequence length="204" mass="22369">MGAQGDRGAEQGTTPVSDRVLTLPNVLSVLRLFGVPVFLWAILTEHDAIALVTLMLSGLSDYLDGKIARRFGLESRLGQLLDPFADRLYIATTLLGLAVREIIPWWLVWALVGREVLLGGVLWWVKRHGQTGLPVHFIGKAATFNLLYAFPLLLLGQGDSGFTAWALPIGWAFAWWGTVLYWVAGVMYIVQARQVVAARVAATG</sequence>
<keyword evidence="10" id="KW-1208">Phospholipid metabolism</keyword>
<reference evidence="13" key="1">
    <citation type="submission" date="2024-05" db="EMBL/GenBank/DDBJ databases">
        <authorList>
            <person name="Kim S."/>
            <person name="Heo J."/>
            <person name="Choi H."/>
            <person name="Choi Y."/>
            <person name="Kwon S.-W."/>
            <person name="Kim Y."/>
        </authorList>
    </citation>
    <scope>NUCLEOTIDE SEQUENCE</scope>
    <source>
        <strain evidence="13">KACC 23699</strain>
    </source>
</reference>
<evidence type="ECO:0000256" key="12">
    <source>
        <dbReference type="SAM" id="Phobius"/>
    </source>
</evidence>
<dbReference type="GO" id="GO:0008444">
    <property type="term" value="F:CDP-diacylglycerol-glycerol-3-phosphate 3-phosphatidyltransferase activity"/>
    <property type="evidence" value="ECO:0007669"/>
    <property type="project" value="InterPro"/>
</dbReference>
<keyword evidence="5 12" id="KW-0812">Transmembrane</keyword>
<evidence type="ECO:0000256" key="10">
    <source>
        <dbReference type="ARBA" id="ARBA00023264"/>
    </source>
</evidence>
<dbReference type="RefSeq" id="WP_406830815.1">
    <property type="nucleotide sequence ID" value="NZ_CP157483.1"/>
</dbReference>
<dbReference type="GO" id="GO:0016020">
    <property type="term" value="C:membrane"/>
    <property type="evidence" value="ECO:0007669"/>
    <property type="project" value="UniProtKB-SubCell"/>
</dbReference>
<dbReference type="Pfam" id="PF01066">
    <property type="entry name" value="CDP-OH_P_transf"/>
    <property type="match status" value="1"/>
</dbReference>
<evidence type="ECO:0000256" key="7">
    <source>
        <dbReference type="ARBA" id="ARBA00023098"/>
    </source>
</evidence>
<name>A0AAU7JTH2_9MICO</name>
<feature type="transmembrane region" description="Helical" evidence="12">
    <location>
        <begin position="137"/>
        <end position="157"/>
    </location>
</feature>
<dbReference type="PANTHER" id="PTHR14269:SF62">
    <property type="entry name" value="CDP-DIACYLGLYCEROL--GLYCEROL-3-PHOSPHATE 3-PHOSPHATIDYLTRANSFERASE 1, CHLOROPLASTIC"/>
    <property type="match status" value="1"/>
</dbReference>
<dbReference type="InterPro" id="IPR050324">
    <property type="entry name" value="CDP-alcohol_PTase-I"/>
</dbReference>
<evidence type="ECO:0000256" key="6">
    <source>
        <dbReference type="ARBA" id="ARBA00022989"/>
    </source>
</evidence>
<evidence type="ECO:0000256" key="11">
    <source>
        <dbReference type="RuleBase" id="RU003750"/>
    </source>
</evidence>
<keyword evidence="6 12" id="KW-1133">Transmembrane helix</keyword>
<dbReference type="Gene3D" id="1.20.120.1760">
    <property type="match status" value="1"/>
</dbReference>
<accession>A0AAU7JTH2</accession>
<evidence type="ECO:0000256" key="5">
    <source>
        <dbReference type="ARBA" id="ARBA00022692"/>
    </source>
</evidence>
<keyword evidence="9" id="KW-0594">Phospholipid biosynthesis</keyword>
<feature type="transmembrane region" description="Helical" evidence="12">
    <location>
        <begin position="105"/>
        <end position="125"/>
    </location>
</feature>
<dbReference type="PIRSF" id="PIRSF000847">
    <property type="entry name" value="Phos_ph_gly_syn"/>
    <property type="match status" value="1"/>
</dbReference>
<dbReference type="EMBL" id="CP157483">
    <property type="protein sequence ID" value="XBO43379.1"/>
    <property type="molecule type" value="Genomic_DNA"/>
</dbReference>
<feature type="transmembrane region" description="Helical" evidence="12">
    <location>
        <begin position="169"/>
        <end position="190"/>
    </location>
</feature>